<dbReference type="Gene3D" id="2.60.120.200">
    <property type="match status" value="2"/>
</dbReference>
<dbReference type="AlphaFoldDB" id="C3YSW1"/>
<feature type="signal peptide" evidence="1">
    <location>
        <begin position="1"/>
        <end position="18"/>
    </location>
</feature>
<feature type="domain" description="MAM" evidence="2">
    <location>
        <begin position="243"/>
        <end position="415"/>
    </location>
</feature>
<dbReference type="InterPro" id="IPR000998">
    <property type="entry name" value="MAM_dom"/>
</dbReference>
<sequence>MLLLVTSLVMALLPCLHAQGFTGKADCTFEKGLCSLKQATDDSWDWERRKGNDRYYKTLPSHDHSLGNGEGYFMAVRSPIVPIVNERSARLETGMLRAGRHCLTFYYRIYYAWGADWYPETMNRLNVYVMSGDQPGEPLWSIKDGDLWREAQVTINSPRDFQIIFEAEVKSEYKGSIALDDISIAGGSCEESCKDSFYGCCMDGVTAAAGPNYQGCRFEPDDIVEPDEDTKIEQFPGKAGDSADCTFEQDECAWVQAQRDNLDWVRLKGWSRNVQNTLPSSDQTTKKANGWFMTVQSPVRPYIAQVARLQTPEIRSWSGYPEKCLTFHYHMAEKFPDFFPRDGTNLLNVFATSKKYYDEPIFVANDVMDDQWKRVSVTFSSEKDFQIVFEAIMLSEYPGDISIDDVTVDEGSCEDRQACKRSRYGCCPDGFNQYVTMSIPCTDRHAYRHACKRSRYGCCPDGRTRKQDTAGRGCRYVGRLGADPEGLEQFEEEEKYTIDKVLEDPCTMLLGVEFQDCWSRYKAIIWWLKEEGRDADVGAYCVAHADLYKCYYSAVTTLCEDDRNYRSFKATLGRDVRYIKNFCKNGKRGRRGRARRHSLVPLSPSDLMGMLP</sequence>
<proteinExistence type="predicted"/>
<reference evidence="3" key="1">
    <citation type="journal article" date="2008" name="Nature">
        <title>The amphioxus genome and the evolution of the chordate karyotype.</title>
        <authorList>
            <consortium name="US DOE Joint Genome Institute (JGI-PGF)"/>
            <person name="Putnam N.H."/>
            <person name="Butts T."/>
            <person name="Ferrier D.E.K."/>
            <person name="Furlong R.F."/>
            <person name="Hellsten U."/>
            <person name="Kawashima T."/>
            <person name="Robinson-Rechavi M."/>
            <person name="Shoguchi E."/>
            <person name="Terry A."/>
            <person name="Yu J.-K."/>
            <person name="Benito-Gutierrez E.L."/>
            <person name="Dubchak I."/>
            <person name="Garcia-Fernandez J."/>
            <person name="Gibson-Brown J.J."/>
            <person name="Grigoriev I.V."/>
            <person name="Horton A.C."/>
            <person name="de Jong P.J."/>
            <person name="Jurka J."/>
            <person name="Kapitonov V.V."/>
            <person name="Kohara Y."/>
            <person name="Kuroki Y."/>
            <person name="Lindquist E."/>
            <person name="Lucas S."/>
            <person name="Osoegawa K."/>
            <person name="Pennacchio L.A."/>
            <person name="Salamov A.A."/>
            <person name="Satou Y."/>
            <person name="Sauka-Spengler T."/>
            <person name="Schmutz J."/>
            <person name="Shin-I T."/>
            <person name="Toyoda A."/>
            <person name="Bronner-Fraser M."/>
            <person name="Fujiyama A."/>
            <person name="Holland L.Z."/>
            <person name="Holland P.W.H."/>
            <person name="Satoh N."/>
            <person name="Rokhsar D.S."/>
        </authorList>
    </citation>
    <scope>NUCLEOTIDE SEQUENCE [LARGE SCALE GENOMIC DNA]</scope>
    <source>
        <strain evidence="3">S238N-H82</strain>
        <tissue evidence="3">Testes</tissue>
    </source>
</reference>
<keyword evidence="1" id="KW-0732">Signal</keyword>
<name>C3YSW1_BRAFL</name>
<dbReference type="Pfam" id="PF00629">
    <property type="entry name" value="MAM"/>
    <property type="match status" value="2"/>
</dbReference>
<evidence type="ECO:0000259" key="2">
    <source>
        <dbReference type="PROSITE" id="PS50060"/>
    </source>
</evidence>
<dbReference type="InterPro" id="IPR051560">
    <property type="entry name" value="MAM_domain-containing"/>
</dbReference>
<dbReference type="InParanoid" id="C3YSW1"/>
<protein>
    <recommendedName>
        <fullName evidence="2">MAM domain-containing protein</fullName>
    </recommendedName>
</protein>
<dbReference type="InterPro" id="IPR013320">
    <property type="entry name" value="ConA-like_dom_sf"/>
</dbReference>
<dbReference type="PRINTS" id="PR00020">
    <property type="entry name" value="MAMDOMAIN"/>
</dbReference>
<feature type="domain" description="MAM" evidence="2">
    <location>
        <begin position="25"/>
        <end position="191"/>
    </location>
</feature>
<dbReference type="eggNOG" id="KOG3627">
    <property type="taxonomic scope" value="Eukaryota"/>
</dbReference>
<gene>
    <name evidence="3" type="ORF">BRAFLDRAFT_95126</name>
</gene>
<dbReference type="EMBL" id="GG666550">
    <property type="protein sequence ID" value="EEN56625.1"/>
    <property type="molecule type" value="Genomic_DNA"/>
</dbReference>
<dbReference type="SMART" id="SM00137">
    <property type="entry name" value="MAM"/>
    <property type="match status" value="2"/>
</dbReference>
<dbReference type="GO" id="GO:0016020">
    <property type="term" value="C:membrane"/>
    <property type="evidence" value="ECO:0007669"/>
    <property type="project" value="InterPro"/>
</dbReference>
<feature type="chain" id="PRO_5002935606" description="MAM domain-containing protein" evidence="1">
    <location>
        <begin position="19"/>
        <end position="612"/>
    </location>
</feature>
<dbReference type="PANTHER" id="PTHR23282:SF142">
    <property type="entry name" value="MAM DOMAIN-CONTAINING PROTEIN"/>
    <property type="match status" value="1"/>
</dbReference>
<evidence type="ECO:0000313" key="3">
    <source>
        <dbReference type="EMBL" id="EEN56625.1"/>
    </source>
</evidence>
<dbReference type="PROSITE" id="PS50060">
    <property type="entry name" value="MAM_2"/>
    <property type="match status" value="2"/>
</dbReference>
<dbReference type="SUPFAM" id="SSF49899">
    <property type="entry name" value="Concanavalin A-like lectins/glucanases"/>
    <property type="match status" value="2"/>
</dbReference>
<dbReference type="PANTHER" id="PTHR23282">
    <property type="entry name" value="APICAL ENDOSOMAL GLYCOPROTEIN PRECURSOR"/>
    <property type="match status" value="1"/>
</dbReference>
<dbReference type="CDD" id="cd06263">
    <property type="entry name" value="MAM"/>
    <property type="match status" value="2"/>
</dbReference>
<accession>C3YSW1</accession>
<organism>
    <name type="scientific">Branchiostoma floridae</name>
    <name type="common">Florida lancelet</name>
    <name type="synonym">Amphioxus</name>
    <dbReference type="NCBI Taxonomy" id="7739"/>
    <lineage>
        <taxon>Eukaryota</taxon>
        <taxon>Metazoa</taxon>
        <taxon>Chordata</taxon>
        <taxon>Cephalochordata</taxon>
        <taxon>Leptocardii</taxon>
        <taxon>Amphioxiformes</taxon>
        <taxon>Branchiostomatidae</taxon>
        <taxon>Branchiostoma</taxon>
    </lineage>
</organism>
<evidence type="ECO:0000256" key="1">
    <source>
        <dbReference type="SAM" id="SignalP"/>
    </source>
</evidence>